<feature type="domain" description="Signal transduction histidine kinase subgroup 3 dimerisation and phosphoacceptor" evidence="6">
    <location>
        <begin position="409"/>
        <end position="469"/>
    </location>
</feature>
<dbReference type="Gene3D" id="3.30.565.10">
    <property type="entry name" value="Histidine kinase-like ATPase, C-terminal domain"/>
    <property type="match status" value="1"/>
</dbReference>
<feature type="transmembrane region" description="Helical" evidence="5">
    <location>
        <begin position="38"/>
        <end position="59"/>
    </location>
</feature>
<accession>A0A918GE51</accession>
<proteinExistence type="predicted"/>
<evidence type="ECO:0000259" key="6">
    <source>
        <dbReference type="Pfam" id="PF07730"/>
    </source>
</evidence>
<protein>
    <recommendedName>
        <fullName evidence="6">Signal transduction histidine kinase subgroup 3 dimerisation and phosphoacceptor domain-containing protein</fullName>
    </recommendedName>
</protein>
<feature type="transmembrane region" description="Helical" evidence="5">
    <location>
        <begin position="113"/>
        <end position="132"/>
    </location>
</feature>
<dbReference type="SUPFAM" id="SSF55874">
    <property type="entry name" value="ATPase domain of HSP90 chaperone/DNA topoisomerase II/histidine kinase"/>
    <property type="match status" value="1"/>
</dbReference>
<dbReference type="AlphaFoldDB" id="A0A918GE51"/>
<keyword evidence="5" id="KW-0472">Membrane</keyword>
<feature type="transmembrane region" description="Helical" evidence="5">
    <location>
        <begin position="302"/>
        <end position="322"/>
    </location>
</feature>
<keyword evidence="5" id="KW-1133">Transmembrane helix</keyword>
<dbReference type="Pfam" id="PF07730">
    <property type="entry name" value="HisKA_3"/>
    <property type="match status" value="2"/>
</dbReference>
<dbReference type="InterPro" id="IPR050482">
    <property type="entry name" value="Sensor_HK_TwoCompSys"/>
</dbReference>
<dbReference type="GO" id="GO:0016020">
    <property type="term" value="C:membrane"/>
    <property type="evidence" value="ECO:0007669"/>
    <property type="project" value="InterPro"/>
</dbReference>
<evidence type="ECO:0000313" key="7">
    <source>
        <dbReference type="EMBL" id="GGS32311.1"/>
    </source>
</evidence>
<reference evidence="7" key="1">
    <citation type="journal article" date="2014" name="Int. J. Syst. Evol. Microbiol.">
        <title>Complete genome sequence of Corynebacterium casei LMG S-19264T (=DSM 44701T), isolated from a smear-ripened cheese.</title>
        <authorList>
            <consortium name="US DOE Joint Genome Institute (JGI-PGF)"/>
            <person name="Walter F."/>
            <person name="Albersmeier A."/>
            <person name="Kalinowski J."/>
            <person name="Ruckert C."/>
        </authorList>
    </citation>
    <scope>NUCLEOTIDE SEQUENCE</scope>
    <source>
        <strain evidence="7">JCM 3276</strain>
    </source>
</reference>
<dbReference type="InterPro" id="IPR036890">
    <property type="entry name" value="HATPase_C_sf"/>
</dbReference>
<name>A0A918GE51_9PSEU</name>
<dbReference type="GO" id="GO:0046983">
    <property type="term" value="F:protein dimerization activity"/>
    <property type="evidence" value="ECO:0007669"/>
    <property type="project" value="InterPro"/>
</dbReference>
<keyword evidence="5" id="KW-0812">Transmembrane</keyword>
<reference evidence="7" key="2">
    <citation type="submission" date="2020-09" db="EMBL/GenBank/DDBJ databases">
        <authorList>
            <person name="Sun Q."/>
            <person name="Ohkuma M."/>
        </authorList>
    </citation>
    <scope>NUCLEOTIDE SEQUENCE</scope>
    <source>
        <strain evidence="7">JCM 3276</strain>
    </source>
</reference>
<dbReference type="EMBL" id="BMRB01000002">
    <property type="protein sequence ID" value="GGS32311.1"/>
    <property type="molecule type" value="Genomic_DNA"/>
</dbReference>
<gene>
    <name evidence="7" type="ORF">GCM10010171_27820</name>
</gene>
<keyword evidence="2" id="KW-0418">Kinase</keyword>
<evidence type="ECO:0000256" key="1">
    <source>
        <dbReference type="ARBA" id="ARBA00022679"/>
    </source>
</evidence>
<comment type="caution">
    <text evidence="7">The sequence shown here is derived from an EMBL/GenBank/DDBJ whole genome shotgun (WGS) entry which is preliminary data.</text>
</comment>
<evidence type="ECO:0000256" key="3">
    <source>
        <dbReference type="ARBA" id="ARBA00023012"/>
    </source>
</evidence>
<dbReference type="PANTHER" id="PTHR24421">
    <property type="entry name" value="NITRATE/NITRITE SENSOR PROTEIN NARX-RELATED"/>
    <property type="match status" value="1"/>
</dbReference>
<dbReference type="InterPro" id="IPR011712">
    <property type="entry name" value="Sig_transdc_His_kin_sub3_dim/P"/>
</dbReference>
<dbReference type="CDD" id="cd16917">
    <property type="entry name" value="HATPase_UhpB-NarQ-NarX-like"/>
    <property type="match status" value="1"/>
</dbReference>
<dbReference type="PANTHER" id="PTHR24421:SF63">
    <property type="entry name" value="SENSOR HISTIDINE KINASE DESK"/>
    <property type="match status" value="1"/>
</dbReference>
<feature type="transmembrane region" description="Helical" evidence="5">
    <location>
        <begin position="12"/>
        <end position="32"/>
    </location>
</feature>
<keyword evidence="3" id="KW-0902">Two-component regulatory system</keyword>
<dbReference type="Proteomes" id="UP000660680">
    <property type="component" value="Unassembled WGS sequence"/>
</dbReference>
<sequence length="705" mass="73368">MGDDLTRAPVLARSVVVTSCLVFCTVAFIHVAQAGAPVLDRVLAAAYLMCVLGAQVVFLRPQTRPPIAVALLLAQAVLVFVPMTHFGQAWAGMPILLAANAVIVLPPRIGWPVCAGTVALTCLAQWFVSGTWSHLGEVVLAAVAGTLEFYGMVRLARSISTVHAARAELAEVAVAGERARFSRDLRELLGRSLAGIGPKASAALQGRDPDRVGAQLGAIADRARGALAAVRLAAGGYRESVVPSGPRTRVSWLVPAVLTGIVATAVVQNASAGVTVLLVTAGFALASLAVQLVCVRVGGRPVVLLAQAVLAYLPVAVLGAHWPGVVAFVGGSALVLLPPVAGWSVFCAVVASVPAIQAAHGVAAMAIVSGTATAVITGLVVYGLTWLTRVDRELRAVRFELARAAVAEERLRFARDLHDLLGLSLSAIALKAELARRLVEHDGARARREIGEIADLARTALADVRLVAGGYCELSFAGEVCSARSVLAAAEVEARFDLPRAELPHPVQAVLATVLREGVTNVLRHGKRASTCEISVRHRSGAVELEIVNAARERTVSGGSGLTNLSARVTAVGGTLTAGPLGDGRFRLAARVPLQPARLAGDADGVDPVAGVELADDRRQVVPHRARRQVEARGDVHRVEPGRGQLQDLDLPAGQRAVRAVPRGEGEVAVDDPAARRDAADGVGQLVRGGVLEQEAADPRGQRPA</sequence>
<feature type="domain" description="Signal transduction histidine kinase subgroup 3 dimerisation and phosphoacceptor" evidence="6">
    <location>
        <begin position="177"/>
        <end position="240"/>
    </location>
</feature>
<keyword evidence="1" id="KW-0808">Transferase</keyword>
<evidence type="ECO:0000256" key="5">
    <source>
        <dbReference type="SAM" id="Phobius"/>
    </source>
</evidence>
<dbReference type="GO" id="GO:0000155">
    <property type="term" value="F:phosphorelay sensor kinase activity"/>
    <property type="evidence" value="ECO:0007669"/>
    <property type="project" value="InterPro"/>
</dbReference>
<feature type="transmembrane region" description="Helical" evidence="5">
    <location>
        <begin position="274"/>
        <end position="295"/>
    </location>
</feature>
<evidence type="ECO:0000256" key="4">
    <source>
        <dbReference type="SAM" id="MobiDB-lite"/>
    </source>
</evidence>
<evidence type="ECO:0000256" key="2">
    <source>
        <dbReference type="ARBA" id="ARBA00022777"/>
    </source>
</evidence>
<organism evidence="7 8">
    <name type="scientific">Actinokineospora fastidiosa</name>
    <dbReference type="NCBI Taxonomy" id="1816"/>
    <lineage>
        <taxon>Bacteria</taxon>
        <taxon>Bacillati</taxon>
        <taxon>Actinomycetota</taxon>
        <taxon>Actinomycetes</taxon>
        <taxon>Pseudonocardiales</taxon>
        <taxon>Pseudonocardiaceae</taxon>
        <taxon>Actinokineospora</taxon>
    </lineage>
</organism>
<evidence type="ECO:0000313" key="8">
    <source>
        <dbReference type="Proteomes" id="UP000660680"/>
    </source>
</evidence>
<feature type="transmembrane region" description="Helical" evidence="5">
    <location>
        <begin position="250"/>
        <end position="268"/>
    </location>
</feature>
<keyword evidence="8" id="KW-1185">Reference proteome</keyword>
<feature type="transmembrane region" description="Helical" evidence="5">
    <location>
        <begin position="328"/>
        <end position="350"/>
    </location>
</feature>
<dbReference type="Gene3D" id="1.20.5.1930">
    <property type="match status" value="2"/>
</dbReference>
<feature type="transmembrane region" description="Helical" evidence="5">
    <location>
        <begin position="362"/>
        <end position="387"/>
    </location>
</feature>
<feature type="region of interest" description="Disordered" evidence="4">
    <location>
        <begin position="686"/>
        <end position="705"/>
    </location>
</feature>
<feature type="transmembrane region" description="Helical" evidence="5">
    <location>
        <begin position="66"/>
        <end position="83"/>
    </location>
</feature>